<feature type="transmembrane region" description="Helical" evidence="1">
    <location>
        <begin position="78"/>
        <end position="93"/>
    </location>
</feature>
<proteinExistence type="predicted"/>
<reference evidence="2" key="1">
    <citation type="submission" date="2020-08" db="EMBL/GenBank/DDBJ databases">
        <title>Sulfitobacter aestuariivivens sp. nov., isolated from a tidal flat.</title>
        <authorList>
            <person name="Park S."/>
            <person name="Yoon J.-H."/>
        </authorList>
    </citation>
    <scope>NUCLEOTIDE SEQUENCE</scope>
    <source>
        <strain evidence="2">TSTF-M16</strain>
    </source>
</reference>
<sequence>MRRSDDPGLTGGLPRETVVARRSPIGVVGVTFAVIGVIASYMACIHGVDVDGRSIVAFAVWSLVAVLAAFIVDFAYKFLLIFAVLIVGALWWTENPVFEAAAFEAKDLRLTLCNMIPSEESTSLIRQWVC</sequence>
<keyword evidence="1" id="KW-1133">Transmembrane helix</keyword>
<keyword evidence="1" id="KW-0472">Membrane</keyword>
<organism evidence="2 3">
    <name type="scientific">Sulfitobacter aestuariivivens</name>
    <dbReference type="NCBI Taxonomy" id="2766981"/>
    <lineage>
        <taxon>Bacteria</taxon>
        <taxon>Pseudomonadati</taxon>
        <taxon>Pseudomonadota</taxon>
        <taxon>Alphaproteobacteria</taxon>
        <taxon>Rhodobacterales</taxon>
        <taxon>Roseobacteraceae</taxon>
        <taxon>Sulfitobacter</taxon>
    </lineage>
</organism>
<gene>
    <name evidence="2" type="ORF">H9Q16_06500</name>
</gene>
<dbReference type="AlphaFoldDB" id="A0A927HFT3"/>
<evidence type="ECO:0000313" key="2">
    <source>
        <dbReference type="EMBL" id="MBD3663565.1"/>
    </source>
</evidence>
<keyword evidence="1" id="KW-0812">Transmembrane</keyword>
<dbReference type="Proteomes" id="UP000635142">
    <property type="component" value="Unassembled WGS sequence"/>
</dbReference>
<dbReference type="EMBL" id="JACTAG010000001">
    <property type="protein sequence ID" value="MBD3663565.1"/>
    <property type="molecule type" value="Genomic_DNA"/>
</dbReference>
<feature type="transmembrane region" description="Helical" evidence="1">
    <location>
        <begin position="25"/>
        <end position="48"/>
    </location>
</feature>
<evidence type="ECO:0000313" key="3">
    <source>
        <dbReference type="Proteomes" id="UP000635142"/>
    </source>
</evidence>
<keyword evidence="3" id="KW-1185">Reference proteome</keyword>
<protein>
    <submittedName>
        <fullName evidence="2">Uncharacterized protein</fullName>
    </submittedName>
</protein>
<comment type="caution">
    <text evidence="2">The sequence shown here is derived from an EMBL/GenBank/DDBJ whole genome shotgun (WGS) entry which is preliminary data.</text>
</comment>
<evidence type="ECO:0000256" key="1">
    <source>
        <dbReference type="SAM" id="Phobius"/>
    </source>
</evidence>
<dbReference type="RefSeq" id="WP_191074519.1">
    <property type="nucleotide sequence ID" value="NZ_JACTAG010000001.1"/>
</dbReference>
<feature type="transmembrane region" description="Helical" evidence="1">
    <location>
        <begin position="54"/>
        <end position="71"/>
    </location>
</feature>
<name>A0A927HFT3_9RHOB</name>
<accession>A0A927HFT3</accession>